<keyword evidence="3" id="KW-1185">Reference proteome</keyword>
<dbReference type="GO" id="GO:0016791">
    <property type="term" value="F:phosphatase activity"/>
    <property type="evidence" value="ECO:0007669"/>
    <property type="project" value="TreeGrafter"/>
</dbReference>
<dbReference type="Proteomes" id="UP000002945">
    <property type="component" value="Unassembled WGS sequence"/>
</dbReference>
<dbReference type="HOGENOM" id="CLU_810817_0_0_10"/>
<dbReference type="eggNOG" id="COG0639">
    <property type="taxonomic scope" value="Bacteria"/>
</dbReference>
<organism evidence="2 3">
    <name type="scientific">Kordia algicida OT-1</name>
    <dbReference type="NCBI Taxonomy" id="391587"/>
    <lineage>
        <taxon>Bacteria</taxon>
        <taxon>Pseudomonadati</taxon>
        <taxon>Bacteroidota</taxon>
        <taxon>Flavobacteriia</taxon>
        <taxon>Flavobacteriales</taxon>
        <taxon>Flavobacteriaceae</taxon>
        <taxon>Kordia</taxon>
    </lineage>
</organism>
<evidence type="ECO:0000313" key="2">
    <source>
        <dbReference type="EMBL" id="EDP97353.1"/>
    </source>
</evidence>
<dbReference type="STRING" id="391587.KAOT1_19362"/>
<dbReference type="PANTHER" id="PTHR42850:SF4">
    <property type="entry name" value="ZINC-DEPENDENT ENDOPOLYPHOSPHATASE"/>
    <property type="match status" value="1"/>
</dbReference>
<dbReference type="PANTHER" id="PTHR42850">
    <property type="entry name" value="METALLOPHOSPHOESTERASE"/>
    <property type="match status" value="1"/>
</dbReference>
<gene>
    <name evidence="2" type="ORF">KAOT1_19362</name>
</gene>
<dbReference type="InterPro" id="IPR029052">
    <property type="entry name" value="Metallo-depent_PP-like"/>
</dbReference>
<dbReference type="GO" id="GO:0005737">
    <property type="term" value="C:cytoplasm"/>
    <property type="evidence" value="ECO:0007669"/>
    <property type="project" value="TreeGrafter"/>
</dbReference>
<evidence type="ECO:0000259" key="1">
    <source>
        <dbReference type="Pfam" id="PF00149"/>
    </source>
</evidence>
<dbReference type="OrthoDB" id="7550081at2"/>
<sequence>MSKTYIIGDIHGCYDEFIELMNQIGVTDDDLVVSLGDIVDRGNKSLELYHYFKNRKNAIVLMGNHERKHLNGILSYSQEIVKVQFGDEYEEFCDWLKTLPYYYETPEAIIVHAFFEHDKTLYQQKEEVLAGTTSGSRYLETKYEEGTYWSDYYTGKKPIIYGHHVVGETPKIKNNTYGIDTGACHAGMLTAIELPSFKIHQVRVETDHWKAQQSAWQIPVLEAKDWEHMKIDQVYRQIDKLAYKTETEIQEFLAKQRNWIQQIEALRIKIQSKIEILTKELIVQHREDFNKEVAKLNYRSFVFKAKAGTLVINDLEKTLHTPQKIIDLAHELHIENIPQRTS</sequence>
<feature type="domain" description="Calcineurin-like phosphoesterase" evidence="1">
    <location>
        <begin position="3"/>
        <end position="167"/>
    </location>
</feature>
<dbReference type="InterPro" id="IPR004843">
    <property type="entry name" value="Calcineurin-like_PHP"/>
</dbReference>
<dbReference type="Pfam" id="PF00149">
    <property type="entry name" value="Metallophos"/>
    <property type="match status" value="1"/>
</dbReference>
<dbReference type="Gene3D" id="3.60.21.10">
    <property type="match status" value="1"/>
</dbReference>
<dbReference type="RefSeq" id="WP_007096403.1">
    <property type="nucleotide sequence ID" value="NZ_CP142125.1"/>
</dbReference>
<dbReference type="EMBL" id="ABIB01000002">
    <property type="protein sequence ID" value="EDP97353.1"/>
    <property type="molecule type" value="Genomic_DNA"/>
</dbReference>
<dbReference type="SUPFAM" id="SSF56300">
    <property type="entry name" value="Metallo-dependent phosphatases"/>
    <property type="match status" value="1"/>
</dbReference>
<evidence type="ECO:0000313" key="3">
    <source>
        <dbReference type="Proteomes" id="UP000002945"/>
    </source>
</evidence>
<dbReference type="InterPro" id="IPR050126">
    <property type="entry name" value="Ap4A_hydrolase"/>
</dbReference>
<proteinExistence type="predicted"/>
<protein>
    <submittedName>
        <fullName evidence="2">Metallophosphoesterase</fullName>
    </submittedName>
</protein>
<comment type="caution">
    <text evidence="2">The sequence shown here is derived from an EMBL/GenBank/DDBJ whole genome shotgun (WGS) entry which is preliminary data.</text>
</comment>
<reference evidence="2 3" key="1">
    <citation type="journal article" date="2011" name="J. Bacteriol.">
        <title>Genome sequence of the algicidal bacterium Kordia algicida OT-1.</title>
        <authorList>
            <person name="Lee H.S."/>
            <person name="Kang S.G."/>
            <person name="Kwon K.K."/>
            <person name="Lee J.H."/>
            <person name="Kim S.J."/>
        </authorList>
    </citation>
    <scope>NUCLEOTIDE SEQUENCE [LARGE SCALE GENOMIC DNA]</scope>
    <source>
        <strain evidence="2 3">OT-1</strain>
    </source>
</reference>
<name>A9DP46_9FLAO</name>
<dbReference type="AlphaFoldDB" id="A9DP46"/>
<accession>A9DP46</accession>